<reference evidence="2" key="1">
    <citation type="submission" date="2016-10" db="EMBL/GenBank/DDBJ databases">
        <authorList>
            <person name="Varghese N."/>
            <person name="Submissions S."/>
        </authorList>
    </citation>
    <scope>NUCLEOTIDE SEQUENCE [LARGE SCALE GENOMIC DNA]</scope>
    <source>
        <strain evidence="2">BL9</strain>
    </source>
</reference>
<sequence length="50" mass="6212">MKRLADMASLHNDNECFYRIDGILRINNEEGFWNREEYRTLIQNRNYQEM</sequence>
<gene>
    <name evidence="1" type="ORF">SAMN05720606_104104</name>
</gene>
<dbReference type="AlphaFoldDB" id="A0A1G5F8U7"/>
<accession>A0A1G5F8U7</accession>
<dbReference type="EMBL" id="FMVM01000004">
    <property type="protein sequence ID" value="SCY35521.1"/>
    <property type="molecule type" value="Genomic_DNA"/>
</dbReference>
<dbReference type="RefSeq" id="WP_167375663.1">
    <property type="nucleotide sequence ID" value="NZ_FMVM01000004.1"/>
</dbReference>
<proteinExistence type="predicted"/>
<protein>
    <submittedName>
        <fullName evidence="1">Uncharacterized protein</fullName>
    </submittedName>
</protein>
<evidence type="ECO:0000313" key="2">
    <source>
        <dbReference type="Proteomes" id="UP000198538"/>
    </source>
</evidence>
<name>A0A1G5F8U7_9BACL</name>
<keyword evidence="2" id="KW-1185">Reference proteome</keyword>
<organism evidence="1 2">
    <name type="scientific">Paenibacillus polysaccharolyticus</name>
    <dbReference type="NCBI Taxonomy" id="582692"/>
    <lineage>
        <taxon>Bacteria</taxon>
        <taxon>Bacillati</taxon>
        <taxon>Bacillota</taxon>
        <taxon>Bacilli</taxon>
        <taxon>Bacillales</taxon>
        <taxon>Paenibacillaceae</taxon>
        <taxon>Paenibacillus</taxon>
    </lineage>
</organism>
<evidence type="ECO:0000313" key="1">
    <source>
        <dbReference type="EMBL" id="SCY35521.1"/>
    </source>
</evidence>
<dbReference type="STRING" id="582692.SAMN05720606_104104"/>
<dbReference type="Proteomes" id="UP000198538">
    <property type="component" value="Unassembled WGS sequence"/>
</dbReference>